<dbReference type="SUPFAM" id="SSF51161">
    <property type="entry name" value="Trimeric LpxA-like enzymes"/>
    <property type="match status" value="1"/>
</dbReference>
<dbReference type="CDD" id="cd04647">
    <property type="entry name" value="LbH_MAT_like"/>
    <property type="match status" value="1"/>
</dbReference>
<accession>A0A9X9G0J9</accession>
<reference evidence="4 5" key="1">
    <citation type="submission" date="2019-07" db="EMBL/GenBank/DDBJ databases">
        <title>Serratia strains were isolated from fresh produce.</title>
        <authorList>
            <person name="Cho G.-S."/>
            <person name="Stein M."/>
            <person name="Lee W."/>
            <person name="Suh S.H."/>
            <person name="Franz C.M.A.P."/>
        </authorList>
    </citation>
    <scope>NUCLEOTIDE SEQUENCE [LARGE SCALE GENOMIC DNA]</scope>
    <source>
        <strain evidence="4 5">S17</strain>
    </source>
</reference>
<dbReference type="GO" id="GO:0016746">
    <property type="term" value="F:acyltransferase activity"/>
    <property type="evidence" value="ECO:0007669"/>
    <property type="project" value="UniProtKB-KW"/>
</dbReference>
<dbReference type="Gene3D" id="2.160.10.10">
    <property type="entry name" value="Hexapeptide repeat proteins"/>
    <property type="match status" value="1"/>
</dbReference>
<dbReference type="PANTHER" id="PTHR43300">
    <property type="entry name" value="ACETYLTRANSFERASE"/>
    <property type="match status" value="1"/>
</dbReference>
<name>A0A9X9G0J9_9GAMM</name>
<dbReference type="InterPro" id="IPR050179">
    <property type="entry name" value="Trans_hexapeptide_repeat"/>
</dbReference>
<proteinExistence type="inferred from homology"/>
<dbReference type="RefSeq" id="WP_046896756.1">
    <property type="nucleotide sequence ID" value="NZ_CP166418.1"/>
</dbReference>
<evidence type="ECO:0000313" key="5">
    <source>
        <dbReference type="Proteomes" id="UP000321307"/>
    </source>
</evidence>
<dbReference type="InterPro" id="IPR011004">
    <property type="entry name" value="Trimer_LpxA-like_sf"/>
</dbReference>
<comment type="similarity">
    <text evidence="1">Belongs to the transferase hexapeptide repeat family.</text>
</comment>
<sequence length="191" mass="20700">MNDHFNPGYYEEKQLKEFGIKSVGKNVLVAKNCIIVGLENITIGDNVRIDGFSTIIAAGDGFLDIGSYIHIGGYSAIFAGAGVTMHDFSGLSQSVKIYTKSDDYSGKFMTNPTVPEHLTGVVSGPVMIERHAIVGSQSIIMPGVNLAEGTAVGANSLIMKNTEEWSIYFGSPAKKIKNRKRNPLELEKELK</sequence>
<evidence type="ECO:0000256" key="1">
    <source>
        <dbReference type="ARBA" id="ARBA00007274"/>
    </source>
</evidence>
<comment type="caution">
    <text evidence="4">The sequence shown here is derived from an EMBL/GenBank/DDBJ whole genome shotgun (WGS) entry which is preliminary data.</text>
</comment>
<organism evidence="4 5">
    <name type="scientific">Serratia ureilytica</name>
    <dbReference type="NCBI Taxonomy" id="300181"/>
    <lineage>
        <taxon>Bacteria</taxon>
        <taxon>Pseudomonadati</taxon>
        <taxon>Pseudomonadota</taxon>
        <taxon>Gammaproteobacteria</taxon>
        <taxon>Enterobacterales</taxon>
        <taxon>Yersiniaceae</taxon>
        <taxon>Serratia</taxon>
    </lineage>
</organism>
<gene>
    <name evidence="4" type="ORF">FOT63_23275</name>
</gene>
<dbReference type="Proteomes" id="UP000321307">
    <property type="component" value="Unassembled WGS sequence"/>
</dbReference>
<keyword evidence="2" id="KW-0808">Transferase</keyword>
<dbReference type="EMBL" id="VOUP01000020">
    <property type="protein sequence ID" value="TXE24877.1"/>
    <property type="molecule type" value="Genomic_DNA"/>
</dbReference>
<protein>
    <submittedName>
        <fullName evidence="4">Acyltransferase</fullName>
    </submittedName>
</protein>
<evidence type="ECO:0000256" key="3">
    <source>
        <dbReference type="ARBA" id="ARBA00023315"/>
    </source>
</evidence>
<evidence type="ECO:0000313" key="4">
    <source>
        <dbReference type="EMBL" id="TXE24877.1"/>
    </source>
</evidence>
<dbReference type="AlphaFoldDB" id="A0A9X9G0J9"/>
<dbReference type="PANTHER" id="PTHR43300:SF12">
    <property type="entry name" value="CHLORAMPHENICOL ACETYLTRANSFERASE"/>
    <property type="match status" value="1"/>
</dbReference>
<evidence type="ECO:0000256" key="2">
    <source>
        <dbReference type="ARBA" id="ARBA00022679"/>
    </source>
</evidence>
<keyword evidence="3 4" id="KW-0012">Acyltransferase</keyword>